<sequence>MLHDLVSMAICLGGLVLVIFTGTSSITNDTDYNLQYNLDYSPYGKRYSLRSMMATAQWFLIAVVLSRLGFGVWGCFDCMTRNMSIEQRRRHRQQMEEAQAFDA</sequence>
<gene>
    <name evidence="1" type="ORF">NQ176_g5950</name>
</gene>
<comment type="caution">
    <text evidence="1">The sequence shown here is derived from an EMBL/GenBank/DDBJ whole genome shotgun (WGS) entry which is preliminary data.</text>
</comment>
<keyword evidence="2" id="KW-1185">Reference proteome</keyword>
<proteinExistence type="predicted"/>
<protein>
    <submittedName>
        <fullName evidence="1">Uncharacterized protein</fullName>
    </submittedName>
</protein>
<evidence type="ECO:0000313" key="2">
    <source>
        <dbReference type="Proteomes" id="UP001143910"/>
    </source>
</evidence>
<name>A0ACC1N6E1_9HYPO</name>
<accession>A0ACC1N6E1</accession>
<organism evidence="1 2">
    <name type="scientific">Zarea fungicola</name>
    <dbReference type="NCBI Taxonomy" id="93591"/>
    <lineage>
        <taxon>Eukaryota</taxon>
        <taxon>Fungi</taxon>
        <taxon>Dikarya</taxon>
        <taxon>Ascomycota</taxon>
        <taxon>Pezizomycotina</taxon>
        <taxon>Sordariomycetes</taxon>
        <taxon>Hypocreomycetidae</taxon>
        <taxon>Hypocreales</taxon>
        <taxon>Cordycipitaceae</taxon>
        <taxon>Zarea</taxon>
    </lineage>
</organism>
<evidence type="ECO:0000313" key="1">
    <source>
        <dbReference type="EMBL" id="KAJ2974639.1"/>
    </source>
</evidence>
<dbReference type="Proteomes" id="UP001143910">
    <property type="component" value="Unassembled WGS sequence"/>
</dbReference>
<dbReference type="EMBL" id="JANJQO010000804">
    <property type="protein sequence ID" value="KAJ2974639.1"/>
    <property type="molecule type" value="Genomic_DNA"/>
</dbReference>
<reference evidence="1" key="1">
    <citation type="submission" date="2022-08" db="EMBL/GenBank/DDBJ databases">
        <title>Genome Sequence of Lecanicillium fungicola.</title>
        <authorList>
            <person name="Buettner E."/>
        </authorList>
    </citation>
    <scope>NUCLEOTIDE SEQUENCE</scope>
    <source>
        <strain evidence="1">Babe33</strain>
    </source>
</reference>